<protein>
    <submittedName>
        <fullName evidence="3">Stage III sporulation protein AB</fullName>
    </submittedName>
</protein>
<dbReference type="Proteomes" id="UP000824093">
    <property type="component" value="Unassembled WGS sequence"/>
</dbReference>
<organism evidence="3 4">
    <name type="scientific">Candidatus Merdicola faecigallinarum</name>
    <dbReference type="NCBI Taxonomy" id="2840862"/>
    <lineage>
        <taxon>Bacteria</taxon>
        <taxon>Bacillati</taxon>
        <taxon>Bacillota</taxon>
        <taxon>Clostridia</taxon>
        <taxon>Candidatus Merdicola</taxon>
    </lineage>
</organism>
<reference evidence="3" key="2">
    <citation type="journal article" date="2021" name="PeerJ">
        <title>Extensive microbial diversity within the chicken gut microbiome revealed by metagenomics and culture.</title>
        <authorList>
            <person name="Gilroy R."/>
            <person name="Ravi A."/>
            <person name="Getino M."/>
            <person name="Pursley I."/>
            <person name="Horton D.L."/>
            <person name="Alikhan N.F."/>
            <person name="Baker D."/>
            <person name="Gharbi K."/>
            <person name="Hall N."/>
            <person name="Watson M."/>
            <person name="Adriaenssens E.M."/>
            <person name="Foster-Nyarko E."/>
            <person name="Jarju S."/>
            <person name="Secka A."/>
            <person name="Antonio M."/>
            <person name="Oren A."/>
            <person name="Chaudhuri R.R."/>
            <person name="La Ragione R."/>
            <person name="Hildebrand F."/>
            <person name="Pallen M.J."/>
        </authorList>
    </citation>
    <scope>NUCLEOTIDE SEQUENCE</scope>
    <source>
        <strain evidence="3">CHK195-15760</strain>
    </source>
</reference>
<dbReference type="EMBL" id="DVNH01000019">
    <property type="protein sequence ID" value="HIU51530.1"/>
    <property type="molecule type" value="Genomic_DNA"/>
</dbReference>
<keyword evidence="2" id="KW-0812">Transmembrane</keyword>
<gene>
    <name evidence="3" type="primary">spoIIIAB</name>
    <name evidence="3" type="ORF">IAB70_02745</name>
</gene>
<keyword evidence="2" id="KW-1133">Transmembrane helix</keyword>
<evidence type="ECO:0000256" key="2">
    <source>
        <dbReference type="SAM" id="Phobius"/>
    </source>
</evidence>
<name>A0A9D1S972_9FIRM</name>
<accession>A0A9D1S972</accession>
<dbReference type="PIRSF" id="PIRSF021435">
    <property type="entry name" value="SpoIIIAB"/>
    <property type="match status" value="1"/>
</dbReference>
<reference evidence="3" key="1">
    <citation type="submission" date="2020-10" db="EMBL/GenBank/DDBJ databases">
        <authorList>
            <person name="Gilroy R."/>
        </authorList>
    </citation>
    <scope>NUCLEOTIDE SEQUENCE</scope>
    <source>
        <strain evidence="3">CHK195-15760</strain>
    </source>
</reference>
<feature type="transmembrane region" description="Helical" evidence="2">
    <location>
        <begin position="6"/>
        <end position="25"/>
    </location>
</feature>
<comment type="caution">
    <text evidence="3">The sequence shown here is derived from an EMBL/GenBank/DDBJ whole genome shotgun (WGS) entry which is preliminary data.</text>
</comment>
<keyword evidence="1" id="KW-0175">Coiled coil</keyword>
<proteinExistence type="predicted"/>
<dbReference type="NCBIfam" id="TIGR02833">
    <property type="entry name" value="spore_III_AB"/>
    <property type="match status" value="1"/>
</dbReference>
<sequence>MGILKFIFLTCILLTSSLIGMVMANKYKSREKELKELKNGLNMFKTKIRYTYEPIPEVFMEIGNQLSGNVGKVFQTASKNTENLTAGDAWVSAIETINTYWNEEDKGIIKGFHKMLGKTDLEGQVTQINLTCEFLDKQIEKAEEERKKNEKLYKTLGTVIGMAIVIILI</sequence>
<dbReference type="Pfam" id="PF09548">
    <property type="entry name" value="Spore_III_AB"/>
    <property type="match status" value="1"/>
</dbReference>
<dbReference type="InterPro" id="IPR014198">
    <property type="entry name" value="Spore_III_AB"/>
</dbReference>
<dbReference type="AlphaFoldDB" id="A0A9D1S972"/>
<evidence type="ECO:0000313" key="3">
    <source>
        <dbReference type="EMBL" id="HIU51530.1"/>
    </source>
</evidence>
<evidence type="ECO:0000313" key="4">
    <source>
        <dbReference type="Proteomes" id="UP000824093"/>
    </source>
</evidence>
<keyword evidence="2" id="KW-0472">Membrane</keyword>
<evidence type="ECO:0000256" key="1">
    <source>
        <dbReference type="SAM" id="Coils"/>
    </source>
</evidence>
<feature type="coiled-coil region" evidence="1">
    <location>
        <begin position="125"/>
        <end position="155"/>
    </location>
</feature>